<organism evidence="7 8">
    <name type="scientific">Strigamia maritima</name>
    <name type="common">European centipede</name>
    <name type="synonym">Geophilus maritimus</name>
    <dbReference type="NCBI Taxonomy" id="126957"/>
    <lineage>
        <taxon>Eukaryota</taxon>
        <taxon>Metazoa</taxon>
        <taxon>Ecdysozoa</taxon>
        <taxon>Arthropoda</taxon>
        <taxon>Myriapoda</taxon>
        <taxon>Chilopoda</taxon>
        <taxon>Pleurostigmophora</taxon>
        <taxon>Geophilomorpha</taxon>
        <taxon>Linotaeniidae</taxon>
        <taxon>Strigamia</taxon>
    </lineage>
</organism>
<name>T1IYX5_STRMM</name>
<accession>T1IYX5</accession>
<feature type="transmembrane region" description="Helical" evidence="6">
    <location>
        <begin position="80"/>
        <end position="98"/>
    </location>
</feature>
<reference evidence="8" key="1">
    <citation type="submission" date="2011-05" db="EMBL/GenBank/DDBJ databases">
        <authorList>
            <person name="Richards S.R."/>
            <person name="Qu J."/>
            <person name="Jiang H."/>
            <person name="Jhangiani S.N."/>
            <person name="Agravi P."/>
            <person name="Goodspeed R."/>
            <person name="Gross S."/>
            <person name="Mandapat C."/>
            <person name="Jackson L."/>
            <person name="Mathew T."/>
            <person name="Pu L."/>
            <person name="Thornton R."/>
            <person name="Saada N."/>
            <person name="Wilczek-Boney K.B."/>
            <person name="Lee S."/>
            <person name="Kovar C."/>
            <person name="Wu Y."/>
            <person name="Scherer S.E."/>
            <person name="Worley K.C."/>
            <person name="Muzny D.M."/>
            <person name="Gibbs R."/>
        </authorList>
    </citation>
    <scope>NUCLEOTIDE SEQUENCE</scope>
    <source>
        <strain evidence="8">Brora</strain>
    </source>
</reference>
<evidence type="ECO:0000256" key="1">
    <source>
        <dbReference type="ARBA" id="ARBA00004141"/>
    </source>
</evidence>
<evidence type="ECO:0008006" key="9">
    <source>
        <dbReference type="Google" id="ProtNLM"/>
    </source>
</evidence>
<keyword evidence="2 6" id="KW-0812">Transmembrane</keyword>
<keyword evidence="4 6" id="KW-0472">Membrane</keyword>
<sequence length="506" mass="56846">MDKKGARPRTSKKDAQMVENSKESKTDIGISNTNQQLRGDWTSIILLTFLYVLQGIPIGLAASVPMILQNRNVTYKQQAVFSFVYWPFSLKLLWAPIVDSWYSSKMGRRKTWLVPTQYLLGLFMLLLSGIVDNLFGDQPQVLYLAMLFFILNFLAATQDIAVDGWALTMLSRRNVGYASTCNCVGQTGGYFLGNVVFLALESAEFCNNYIRSIPQTTGLVTLQSFLYFWGCIFIVSTTLVWIFKTEKVDNSDSDVGVSDTYITLWKIITKRHVLLFAAILLTAKIGFAATDAITGLKLIEAGVPKDKLALIAVPMIPVQMLLPLIISKYTAGPRPMNVYMKAIPYRLLFGLVAAALVWWTPIMHLGGGEFPTSYYVILLLFYACHQVTLYSMFVAGMAFHARISDVDLGGTYMTLLNTLANLGGVWPTTLVLTLVDFFTLKTCTEINDPNLCKGVKDCKLMMLSCETFLDGYFIITFSCVIFGVVWLWLCKSKVHYLQNLNLKMWR</sequence>
<feature type="transmembrane region" description="Helical" evidence="6">
    <location>
        <begin position="118"/>
        <end position="135"/>
    </location>
</feature>
<reference evidence="7" key="2">
    <citation type="submission" date="2015-02" db="UniProtKB">
        <authorList>
            <consortium name="EnsemblMetazoa"/>
        </authorList>
    </citation>
    <scope>IDENTIFICATION</scope>
</reference>
<feature type="region of interest" description="Disordered" evidence="5">
    <location>
        <begin position="1"/>
        <end position="25"/>
    </location>
</feature>
<evidence type="ECO:0000313" key="8">
    <source>
        <dbReference type="Proteomes" id="UP000014500"/>
    </source>
</evidence>
<feature type="transmembrane region" description="Helical" evidence="6">
    <location>
        <begin position="343"/>
        <end position="362"/>
    </location>
</feature>
<evidence type="ECO:0000256" key="3">
    <source>
        <dbReference type="ARBA" id="ARBA00022989"/>
    </source>
</evidence>
<evidence type="ECO:0000256" key="5">
    <source>
        <dbReference type="SAM" id="MobiDB-lite"/>
    </source>
</evidence>
<dbReference type="SUPFAM" id="SSF103473">
    <property type="entry name" value="MFS general substrate transporter"/>
    <property type="match status" value="1"/>
</dbReference>
<dbReference type="HOGENOM" id="CLU_020502_1_0_1"/>
<dbReference type="Gene3D" id="1.20.1250.20">
    <property type="entry name" value="MFS general substrate transporter like domains"/>
    <property type="match status" value="1"/>
</dbReference>
<feature type="transmembrane region" description="Helical" evidence="6">
    <location>
        <begin position="308"/>
        <end position="331"/>
    </location>
</feature>
<dbReference type="InterPro" id="IPR036259">
    <property type="entry name" value="MFS_trans_sf"/>
</dbReference>
<evidence type="ECO:0000256" key="4">
    <source>
        <dbReference type="ARBA" id="ARBA00023136"/>
    </source>
</evidence>
<feature type="transmembrane region" description="Helical" evidence="6">
    <location>
        <begin position="142"/>
        <end position="161"/>
    </location>
</feature>
<dbReference type="GO" id="GO:0016020">
    <property type="term" value="C:membrane"/>
    <property type="evidence" value="ECO:0007669"/>
    <property type="project" value="UniProtKB-SubCell"/>
</dbReference>
<evidence type="ECO:0000256" key="2">
    <source>
        <dbReference type="ARBA" id="ARBA00022692"/>
    </source>
</evidence>
<dbReference type="GO" id="GO:0035348">
    <property type="term" value="P:acetyl-CoA transmembrane transport"/>
    <property type="evidence" value="ECO:0007669"/>
    <property type="project" value="InterPro"/>
</dbReference>
<dbReference type="Pfam" id="PF13000">
    <property type="entry name" value="Acatn"/>
    <property type="match status" value="2"/>
</dbReference>
<dbReference type="OMA" id="RRKSWIM"/>
<protein>
    <recommendedName>
        <fullName evidence="9">Major facilitator superfamily (MFS) profile domain-containing protein</fullName>
    </recommendedName>
</protein>
<dbReference type="STRING" id="126957.T1IYX5"/>
<dbReference type="AlphaFoldDB" id="T1IYX5"/>
<dbReference type="PhylomeDB" id="T1IYX5"/>
<feature type="transmembrane region" description="Helical" evidence="6">
    <location>
        <begin position="411"/>
        <end position="435"/>
    </location>
</feature>
<keyword evidence="3 6" id="KW-1133">Transmembrane helix</keyword>
<dbReference type="PANTHER" id="PTHR12778:SF9">
    <property type="entry name" value="ACETYL-COENZYME A TRANSPORTER 1"/>
    <property type="match status" value="1"/>
</dbReference>
<dbReference type="EMBL" id="JH431701">
    <property type="status" value="NOT_ANNOTATED_CDS"/>
    <property type="molecule type" value="Genomic_DNA"/>
</dbReference>
<dbReference type="Proteomes" id="UP000014500">
    <property type="component" value="Unassembled WGS sequence"/>
</dbReference>
<keyword evidence="8" id="KW-1185">Reference proteome</keyword>
<dbReference type="GO" id="GO:0008521">
    <property type="term" value="F:acetyl-CoA transmembrane transporter activity"/>
    <property type="evidence" value="ECO:0007669"/>
    <property type="project" value="InterPro"/>
</dbReference>
<feature type="transmembrane region" description="Helical" evidence="6">
    <location>
        <begin position="44"/>
        <end position="68"/>
    </location>
</feature>
<dbReference type="EnsemblMetazoa" id="SMAR006443-RA">
    <property type="protein sequence ID" value="SMAR006443-PA"/>
    <property type="gene ID" value="SMAR006443"/>
</dbReference>
<dbReference type="InterPro" id="IPR024371">
    <property type="entry name" value="AcetylCoA_trans_1-like"/>
</dbReference>
<feature type="transmembrane region" description="Helical" evidence="6">
    <location>
        <begin position="273"/>
        <end position="296"/>
    </location>
</feature>
<evidence type="ECO:0000313" key="7">
    <source>
        <dbReference type="EnsemblMetazoa" id="SMAR006443-PA"/>
    </source>
</evidence>
<feature type="transmembrane region" description="Helical" evidence="6">
    <location>
        <begin position="471"/>
        <end position="489"/>
    </location>
</feature>
<proteinExistence type="predicted"/>
<comment type="subcellular location">
    <subcellularLocation>
        <location evidence="1">Membrane</location>
        <topology evidence="1">Multi-pass membrane protein</topology>
    </subcellularLocation>
</comment>
<dbReference type="PANTHER" id="PTHR12778">
    <property type="entry name" value="SOLUTE CARRIER FAMILY 33 ACETYL-COA TRANSPORTER -RELATED"/>
    <property type="match status" value="1"/>
</dbReference>
<dbReference type="eggNOG" id="KOG3574">
    <property type="taxonomic scope" value="Eukaryota"/>
</dbReference>
<feature type="transmembrane region" description="Helical" evidence="6">
    <location>
        <begin position="374"/>
        <end position="399"/>
    </location>
</feature>
<dbReference type="InterPro" id="IPR004752">
    <property type="entry name" value="AmpG_permease/AT-1"/>
</dbReference>
<evidence type="ECO:0000256" key="6">
    <source>
        <dbReference type="SAM" id="Phobius"/>
    </source>
</evidence>
<feature type="transmembrane region" description="Helical" evidence="6">
    <location>
        <begin position="225"/>
        <end position="243"/>
    </location>
</feature>